<dbReference type="InterPro" id="IPR044666">
    <property type="entry name" value="Cyclophilin_A-like"/>
</dbReference>
<dbReference type="PROSITE" id="PS00170">
    <property type="entry name" value="CSA_PPIASE_1"/>
    <property type="match status" value="1"/>
</dbReference>
<dbReference type="InterPro" id="IPR020892">
    <property type="entry name" value="Cyclophilin-type_PPIase_CS"/>
</dbReference>
<protein>
    <recommendedName>
        <fullName evidence="3 6">peptidylprolyl isomerase</fullName>
        <ecNumber evidence="3 6">5.2.1.8</ecNumber>
    </recommendedName>
</protein>
<dbReference type="SUPFAM" id="SSF50891">
    <property type="entry name" value="Cyclophilin-like"/>
    <property type="match status" value="1"/>
</dbReference>
<name>A0ABU3LED1_9FLAO</name>
<comment type="catalytic activity">
    <reaction evidence="1 6">
        <text>[protein]-peptidylproline (omega=180) = [protein]-peptidylproline (omega=0)</text>
        <dbReference type="Rhea" id="RHEA:16237"/>
        <dbReference type="Rhea" id="RHEA-COMP:10747"/>
        <dbReference type="Rhea" id="RHEA-COMP:10748"/>
        <dbReference type="ChEBI" id="CHEBI:83833"/>
        <dbReference type="ChEBI" id="CHEBI:83834"/>
        <dbReference type="EC" id="5.2.1.8"/>
    </reaction>
</comment>
<dbReference type="RefSeq" id="WP_349241315.1">
    <property type="nucleotide sequence ID" value="NZ_JAVTTO010000002.1"/>
</dbReference>
<evidence type="ECO:0000313" key="10">
    <source>
        <dbReference type="Proteomes" id="UP001257277"/>
    </source>
</evidence>
<comment type="similarity">
    <text evidence="2">Belongs to the cyclophilin-type PPIase family.</text>
</comment>
<dbReference type="PROSITE" id="PS50059">
    <property type="entry name" value="FKBP_PPIASE"/>
    <property type="match status" value="1"/>
</dbReference>
<evidence type="ECO:0000259" key="8">
    <source>
        <dbReference type="PROSITE" id="PS50072"/>
    </source>
</evidence>
<evidence type="ECO:0000313" key="9">
    <source>
        <dbReference type="EMBL" id="MDT7832064.1"/>
    </source>
</evidence>
<feature type="domain" description="PPIase FKBP-type" evidence="7">
    <location>
        <begin position="281"/>
        <end position="371"/>
    </location>
</feature>
<keyword evidence="4 6" id="KW-0697">Rotamase</keyword>
<sequence>MKTKFLKLLCIGVVFLTACDSKYSNLEDGLYADIETDKGSMIVELYEEDAPLTVANFITLSEGTNPNVPDSIKGKKYYDGLGFHRVVKNFIIQGGDPSGTGAGPLPGYTFYDELTTKRRHDDKGILSMANRGVNTNGSQFFITHKPTPWLDGYTADGVLKDCGKPKVGCHSVFGKVVDGLNIVDSIAQYDMIKSIKIVRKGSDAKNFDAVSVFTSGLAKAADVEKERLAKVASAEKNRYETFVKECEAFYDKMGIAKATKTDSGLKVLKLKRTKGKKVTSSAEVTANYTLYLGDGKRLQSSLDKGAKPFVFTIDDKTRPLIAGFKEGMLKLRQGEKARFFIPYYIAYGERGGGPFPPKADILFEVEILKVGK</sequence>
<dbReference type="Pfam" id="PF00160">
    <property type="entry name" value="Pro_isomerase"/>
    <property type="match status" value="1"/>
</dbReference>
<organism evidence="9 10">
    <name type="scientific">Asprobacillus argus</name>
    <dbReference type="NCBI Taxonomy" id="3076534"/>
    <lineage>
        <taxon>Bacteria</taxon>
        <taxon>Pseudomonadati</taxon>
        <taxon>Bacteroidota</taxon>
        <taxon>Flavobacteriia</taxon>
        <taxon>Flavobacteriales</taxon>
        <taxon>Flavobacteriaceae</taxon>
        <taxon>Asprobacillus</taxon>
    </lineage>
</organism>
<evidence type="ECO:0000256" key="5">
    <source>
        <dbReference type="ARBA" id="ARBA00023235"/>
    </source>
</evidence>
<dbReference type="PANTHER" id="PTHR45625">
    <property type="entry name" value="PEPTIDYL-PROLYL CIS-TRANS ISOMERASE-RELATED"/>
    <property type="match status" value="1"/>
</dbReference>
<dbReference type="GO" id="GO:0003755">
    <property type="term" value="F:peptidyl-prolyl cis-trans isomerase activity"/>
    <property type="evidence" value="ECO:0007669"/>
    <property type="project" value="UniProtKB-EC"/>
</dbReference>
<dbReference type="PROSITE" id="PS51257">
    <property type="entry name" value="PROKAR_LIPOPROTEIN"/>
    <property type="match status" value="1"/>
</dbReference>
<dbReference type="PRINTS" id="PR00153">
    <property type="entry name" value="CSAPPISMRASE"/>
</dbReference>
<feature type="domain" description="PPIase cyclophilin-type" evidence="8">
    <location>
        <begin position="39"/>
        <end position="217"/>
    </location>
</feature>
<evidence type="ECO:0000256" key="6">
    <source>
        <dbReference type="PROSITE-ProRule" id="PRU00277"/>
    </source>
</evidence>
<dbReference type="CDD" id="cd00317">
    <property type="entry name" value="cyclophilin"/>
    <property type="match status" value="1"/>
</dbReference>
<evidence type="ECO:0000256" key="3">
    <source>
        <dbReference type="ARBA" id="ARBA00013194"/>
    </source>
</evidence>
<accession>A0ABU3LED1</accession>
<dbReference type="InterPro" id="IPR046357">
    <property type="entry name" value="PPIase_dom_sf"/>
</dbReference>
<dbReference type="Pfam" id="PF00254">
    <property type="entry name" value="FKBP_C"/>
    <property type="match status" value="1"/>
</dbReference>
<dbReference type="Gene3D" id="2.40.100.10">
    <property type="entry name" value="Cyclophilin-like"/>
    <property type="match status" value="1"/>
</dbReference>
<dbReference type="Gene3D" id="3.10.50.40">
    <property type="match status" value="1"/>
</dbReference>
<evidence type="ECO:0000259" key="7">
    <source>
        <dbReference type="PROSITE" id="PS50059"/>
    </source>
</evidence>
<reference evidence="9 10" key="1">
    <citation type="submission" date="2023-09" db="EMBL/GenBank/DDBJ databases">
        <title>Novel taxa isolated from Blanes Bay.</title>
        <authorList>
            <person name="Rey-Velasco X."/>
            <person name="Lucena T."/>
        </authorList>
    </citation>
    <scope>NUCLEOTIDE SEQUENCE [LARGE SCALE GENOMIC DNA]</scope>
    <source>
        <strain evidence="9 10">S356</strain>
    </source>
</reference>
<dbReference type="InterPro" id="IPR002130">
    <property type="entry name" value="Cyclophilin-type_PPIase_dom"/>
</dbReference>
<dbReference type="InterPro" id="IPR001179">
    <property type="entry name" value="PPIase_FKBP_dom"/>
</dbReference>
<dbReference type="EC" id="5.2.1.8" evidence="3 6"/>
<keyword evidence="10" id="KW-1185">Reference proteome</keyword>
<dbReference type="PANTHER" id="PTHR45625:SF4">
    <property type="entry name" value="PEPTIDYLPROLYL ISOMERASE DOMAIN AND WD REPEAT-CONTAINING PROTEIN 1"/>
    <property type="match status" value="1"/>
</dbReference>
<dbReference type="Proteomes" id="UP001257277">
    <property type="component" value="Unassembled WGS sequence"/>
</dbReference>
<evidence type="ECO:0000256" key="4">
    <source>
        <dbReference type="ARBA" id="ARBA00023110"/>
    </source>
</evidence>
<dbReference type="InterPro" id="IPR029000">
    <property type="entry name" value="Cyclophilin-like_dom_sf"/>
</dbReference>
<evidence type="ECO:0000256" key="1">
    <source>
        <dbReference type="ARBA" id="ARBA00000971"/>
    </source>
</evidence>
<dbReference type="EMBL" id="JAVTTO010000002">
    <property type="protein sequence ID" value="MDT7832064.1"/>
    <property type="molecule type" value="Genomic_DNA"/>
</dbReference>
<gene>
    <name evidence="9" type="ORF">RQM59_06710</name>
</gene>
<comment type="caution">
    <text evidence="9">The sequence shown here is derived from an EMBL/GenBank/DDBJ whole genome shotgun (WGS) entry which is preliminary data.</text>
</comment>
<dbReference type="SUPFAM" id="SSF54534">
    <property type="entry name" value="FKBP-like"/>
    <property type="match status" value="1"/>
</dbReference>
<keyword evidence="5 6" id="KW-0413">Isomerase</keyword>
<dbReference type="PROSITE" id="PS50072">
    <property type="entry name" value="CSA_PPIASE_2"/>
    <property type="match status" value="1"/>
</dbReference>
<evidence type="ECO:0000256" key="2">
    <source>
        <dbReference type="ARBA" id="ARBA00007365"/>
    </source>
</evidence>
<proteinExistence type="inferred from homology"/>